<dbReference type="EMBL" id="CAEZXA010000186">
    <property type="protein sequence ID" value="CAB4686955.1"/>
    <property type="molecule type" value="Genomic_DNA"/>
</dbReference>
<dbReference type="AlphaFoldDB" id="A0A6J6NQG7"/>
<evidence type="ECO:0000313" key="2">
    <source>
        <dbReference type="EMBL" id="CAB4686955.1"/>
    </source>
</evidence>
<accession>A0A6J6NQG7</accession>
<keyword evidence="1" id="KW-1133">Transmembrane helix</keyword>
<feature type="transmembrane region" description="Helical" evidence="1">
    <location>
        <begin position="69"/>
        <end position="88"/>
    </location>
</feature>
<gene>
    <name evidence="2" type="ORF">UFOPK2334_01509</name>
</gene>
<keyword evidence="1" id="KW-0812">Transmembrane</keyword>
<keyword evidence="1" id="KW-0472">Membrane</keyword>
<feature type="transmembrane region" description="Helical" evidence="1">
    <location>
        <begin position="108"/>
        <end position="128"/>
    </location>
</feature>
<reference evidence="2" key="1">
    <citation type="submission" date="2020-05" db="EMBL/GenBank/DDBJ databases">
        <authorList>
            <person name="Chiriac C."/>
            <person name="Salcher M."/>
            <person name="Ghai R."/>
            <person name="Kavagutti S V."/>
        </authorList>
    </citation>
    <scope>NUCLEOTIDE SEQUENCE</scope>
</reference>
<name>A0A6J6NQG7_9ZZZZ</name>
<evidence type="ECO:0000256" key="1">
    <source>
        <dbReference type="SAM" id="Phobius"/>
    </source>
</evidence>
<proteinExistence type="predicted"/>
<sequence length="134" mass="14319">MGYGACGYPPIFTKVLLLFAVRTQSLQNWGNLMYTLGALLLSALLLGAVVSVIESVLHLVGAHGVISKLPIIGAHLSLIIAIGMVWWLKMNPIAGWGVTFSDDWMTYAANGAIILGMIPVKDAVINMVNKGLRA</sequence>
<feature type="transmembrane region" description="Helical" evidence="1">
    <location>
        <begin position="32"/>
        <end position="57"/>
    </location>
</feature>
<organism evidence="2">
    <name type="scientific">freshwater metagenome</name>
    <dbReference type="NCBI Taxonomy" id="449393"/>
    <lineage>
        <taxon>unclassified sequences</taxon>
        <taxon>metagenomes</taxon>
        <taxon>ecological metagenomes</taxon>
    </lineage>
</organism>
<protein>
    <submittedName>
        <fullName evidence="2">Unannotated protein</fullName>
    </submittedName>
</protein>